<evidence type="ECO:0000256" key="6">
    <source>
        <dbReference type="ARBA" id="ARBA00023049"/>
    </source>
</evidence>
<dbReference type="Pfam" id="PF20242">
    <property type="entry name" value="Emfourin"/>
    <property type="match status" value="1"/>
</dbReference>
<evidence type="ECO:0000256" key="3">
    <source>
        <dbReference type="ARBA" id="ARBA00022723"/>
    </source>
</evidence>
<dbReference type="EC" id="3.4.24.-" evidence="8"/>
<feature type="active site" description="Proton donor" evidence="7">
    <location>
        <position position="265"/>
    </location>
</feature>
<reference evidence="12 13" key="1">
    <citation type="submission" date="2019-07" db="EMBL/GenBank/DDBJ databases">
        <title>Microlunatus dokdonensis sp. nov. isolated from the rhizospheric soil of the wild plant Elymus tsukushiensis.</title>
        <authorList>
            <person name="Ghim S.-Y."/>
            <person name="Hwang Y.-J."/>
            <person name="Son J.-S."/>
            <person name="Shin J.-H."/>
        </authorList>
    </citation>
    <scope>NUCLEOTIDE SEQUENCE [LARGE SCALE GENOMIC DNA]</scope>
    <source>
        <strain evidence="12 13">KUDC0627</strain>
    </source>
</reference>
<protein>
    <recommendedName>
        <fullName evidence="8">Neutral metalloproteinase</fullName>
        <ecNumber evidence="8">3.4.24.-</ecNumber>
    </recommendedName>
</protein>
<sequence>MEAAMSCHFIPTYLLQHIIDNTADDDHHAALCRSTLQIDDRVRQRRRLVDHGPAADADDARRTVYTAANTEDLPGTVARKEDDPPAGDAAVDEAWASSGQIWDLFADVCQRQSVDGRDTPIKITVHYGRDYDNAFWDGQQLVFGDGDGVIFTRFTKPMDVMAHEFTHGVTQYTAALTYQGQSGALNESISDAFAAICKQWVNGQTAEQADWLIGEGLFMPGVQAKALRSMKDPGTAYDDPRLGKDPQVGSMADYDNTTDDNGGVHINSGIPNRAFYLTATALGGHSWDQAGPVWYRALTGSEVGADTDFAGFANATVEAARQLYPDHADVADKVRQAWATVGVLDADTAPAAAGSGGAVGAAVPTVAIRRSGGITGVSRSATIDADSERGRRLSALLDQTDFSRLASSPPRPDRFVYTVQYAGQEITVGEQDLPSGLSAAFRTALDES</sequence>
<evidence type="ECO:0000259" key="11">
    <source>
        <dbReference type="Pfam" id="PF02868"/>
    </source>
</evidence>
<keyword evidence="4 8" id="KW-0378">Hydrolase</keyword>
<dbReference type="GO" id="GO:0005576">
    <property type="term" value="C:extracellular region"/>
    <property type="evidence" value="ECO:0007669"/>
    <property type="project" value="UniProtKB-SubCell"/>
</dbReference>
<dbReference type="PANTHER" id="PTHR43579">
    <property type="match status" value="1"/>
</dbReference>
<dbReference type="InterPro" id="IPR027268">
    <property type="entry name" value="Peptidase_M4/M1_CTD_sf"/>
</dbReference>
<dbReference type="Proteomes" id="UP000319263">
    <property type="component" value="Chromosome"/>
</dbReference>
<keyword evidence="3" id="KW-0479">Metal-binding</keyword>
<evidence type="ECO:0000313" key="12">
    <source>
        <dbReference type="EMBL" id="QDP98368.1"/>
    </source>
</evidence>
<dbReference type="InterPro" id="IPR052759">
    <property type="entry name" value="Metalloprotease_M4"/>
</dbReference>
<dbReference type="KEGG" id="mik:FOE78_22880"/>
<dbReference type="InterPro" id="IPR001570">
    <property type="entry name" value="Peptidase_M4_C_domain"/>
</dbReference>
<dbReference type="InterPro" id="IPR023612">
    <property type="entry name" value="Peptidase_M4"/>
</dbReference>
<dbReference type="Gene3D" id="1.10.390.10">
    <property type="entry name" value="Neutral Protease Domain 2"/>
    <property type="match status" value="1"/>
</dbReference>
<evidence type="ECO:0000256" key="2">
    <source>
        <dbReference type="ARBA" id="ARBA00022670"/>
    </source>
</evidence>
<feature type="region of interest" description="Disordered" evidence="9">
    <location>
        <begin position="233"/>
        <end position="256"/>
    </location>
</feature>
<organism evidence="12 13">
    <name type="scientific">Microlunatus elymi</name>
    <dbReference type="NCBI Taxonomy" id="2596828"/>
    <lineage>
        <taxon>Bacteria</taxon>
        <taxon>Bacillati</taxon>
        <taxon>Actinomycetota</taxon>
        <taxon>Actinomycetes</taxon>
        <taxon>Propionibacteriales</taxon>
        <taxon>Propionibacteriaceae</taxon>
        <taxon>Microlunatus</taxon>
    </lineage>
</organism>
<gene>
    <name evidence="12" type="ORF">FOE78_22880</name>
</gene>
<comment type="function">
    <text evidence="8">Extracellular zinc metalloprotease.</text>
</comment>
<dbReference type="EMBL" id="CP041692">
    <property type="protein sequence ID" value="QDP98368.1"/>
    <property type="molecule type" value="Genomic_DNA"/>
</dbReference>
<comment type="cofactor">
    <cofactor evidence="8">
        <name>Zn(2+)</name>
        <dbReference type="ChEBI" id="CHEBI:29105"/>
    </cofactor>
</comment>
<keyword evidence="2 8" id="KW-0645">Protease</keyword>
<feature type="domain" description="Peptidase M4" evidence="10">
    <location>
        <begin position="59"/>
        <end position="171"/>
    </location>
</feature>
<evidence type="ECO:0000256" key="1">
    <source>
        <dbReference type="ARBA" id="ARBA00009388"/>
    </source>
</evidence>
<feature type="active site" evidence="7">
    <location>
        <position position="164"/>
    </location>
</feature>
<dbReference type="PANTHER" id="PTHR43579:SF1">
    <property type="entry name" value="NEUTRAL METALLOPROTEINASE"/>
    <property type="match status" value="1"/>
</dbReference>
<evidence type="ECO:0000259" key="10">
    <source>
        <dbReference type="Pfam" id="PF01447"/>
    </source>
</evidence>
<comment type="similarity">
    <text evidence="1 8">Belongs to the peptidase M4 family.</text>
</comment>
<dbReference type="GO" id="GO:0046872">
    <property type="term" value="F:metal ion binding"/>
    <property type="evidence" value="ECO:0007669"/>
    <property type="project" value="UniProtKB-UniRule"/>
</dbReference>
<dbReference type="GO" id="GO:0004222">
    <property type="term" value="F:metalloendopeptidase activity"/>
    <property type="evidence" value="ECO:0007669"/>
    <property type="project" value="UniProtKB-UniRule"/>
</dbReference>
<dbReference type="AlphaFoldDB" id="A0A516Q4N1"/>
<evidence type="ECO:0000256" key="5">
    <source>
        <dbReference type="ARBA" id="ARBA00022833"/>
    </source>
</evidence>
<evidence type="ECO:0000256" key="9">
    <source>
        <dbReference type="SAM" id="MobiDB-lite"/>
    </source>
</evidence>
<keyword evidence="13" id="KW-1185">Reference proteome</keyword>
<name>A0A516Q4N1_9ACTN</name>
<dbReference type="InterPro" id="IPR049457">
    <property type="entry name" value="Emfourin"/>
</dbReference>
<evidence type="ECO:0000256" key="8">
    <source>
        <dbReference type="RuleBase" id="RU366073"/>
    </source>
</evidence>
<keyword evidence="8" id="KW-0964">Secreted</keyword>
<dbReference type="PRINTS" id="PR00730">
    <property type="entry name" value="THERMOLYSIN"/>
</dbReference>
<evidence type="ECO:0000256" key="7">
    <source>
        <dbReference type="PIRSR" id="PIRSR623612-1"/>
    </source>
</evidence>
<keyword evidence="6 8" id="KW-0482">Metalloprotease</keyword>
<feature type="domain" description="Peptidase M4 C-terminal" evidence="11">
    <location>
        <begin position="174"/>
        <end position="343"/>
    </location>
</feature>
<accession>A0A516Q4N1</accession>
<dbReference type="InterPro" id="IPR013856">
    <property type="entry name" value="Peptidase_M4_domain"/>
</dbReference>
<evidence type="ECO:0000313" key="13">
    <source>
        <dbReference type="Proteomes" id="UP000319263"/>
    </source>
</evidence>
<dbReference type="GO" id="GO:0006508">
    <property type="term" value="P:proteolysis"/>
    <property type="evidence" value="ECO:0007669"/>
    <property type="project" value="UniProtKB-KW"/>
</dbReference>
<proteinExistence type="inferred from homology"/>
<dbReference type="SUPFAM" id="SSF55486">
    <property type="entry name" value="Metalloproteases ('zincins'), catalytic domain"/>
    <property type="match status" value="1"/>
</dbReference>
<keyword evidence="5 8" id="KW-0862">Zinc</keyword>
<dbReference type="CDD" id="cd09597">
    <property type="entry name" value="M4_TLP"/>
    <property type="match status" value="1"/>
</dbReference>
<comment type="subcellular location">
    <subcellularLocation>
        <location evidence="8">Secreted</location>
    </subcellularLocation>
</comment>
<evidence type="ECO:0000256" key="4">
    <source>
        <dbReference type="ARBA" id="ARBA00022801"/>
    </source>
</evidence>
<dbReference type="OrthoDB" id="291295at2"/>
<dbReference type="Gene3D" id="3.10.170.10">
    <property type="match status" value="1"/>
</dbReference>
<dbReference type="Pfam" id="PF02868">
    <property type="entry name" value="Peptidase_M4_C"/>
    <property type="match status" value="1"/>
</dbReference>
<dbReference type="Pfam" id="PF01447">
    <property type="entry name" value="Peptidase_M4"/>
    <property type="match status" value="1"/>
</dbReference>